<proteinExistence type="predicted"/>
<protein>
    <submittedName>
        <fullName evidence="1">Uncharacterized protein</fullName>
    </submittedName>
</protein>
<organism evidence="1 2">
    <name type="scientific">Rubinisphaera brasiliensis (strain ATCC 49424 / DSM 5305 / JCM 21570 / IAM 15109 / NBRC 103401 / IFAM 1448)</name>
    <name type="common">Planctomyces brasiliensis</name>
    <dbReference type="NCBI Taxonomy" id="756272"/>
    <lineage>
        <taxon>Bacteria</taxon>
        <taxon>Pseudomonadati</taxon>
        <taxon>Planctomycetota</taxon>
        <taxon>Planctomycetia</taxon>
        <taxon>Planctomycetales</taxon>
        <taxon>Planctomycetaceae</taxon>
        <taxon>Rubinisphaera</taxon>
    </lineage>
</organism>
<sequence>MDFRSYLALPKAFLWTNVSHCSPEGIHCSDVSIFLWGIYLGREEQQFLLAASVLGKDGCIHLNTLRMMRCI</sequence>
<accession>F0SJV3</accession>
<gene>
    <name evidence="1" type="ordered locus">Plabr_1021</name>
</gene>
<evidence type="ECO:0000313" key="1">
    <source>
        <dbReference type="EMBL" id="ADY58642.1"/>
    </source>
</evidence>
<dbReference type="HOGENOM" id="CLU_2737561_0_0_0"/>
<dbReference type="KEGG" id="pbs:Plabr_1021"/>
<name>F0SJV3_RUBBR</name>
<reference evidence="2" key="1">
    <citation type="submission" date="2011-02" db="EMBL/GenBank/DDBJ databases">
        <title>The complete genome of Planctomyces brasiliensis DSM 5305.</title>
        <authorList>
            <person name="Lucas S."/>
            <person name="Copeland A."/>
            <person name="Lapidus A."/>
            <person name="Bruce D."/>
            <person name="Goodwin L."/>
            <person name="Pitluck S."/>
            <person name="Kyrpides N."/>
            <person name="Mavromatis K."/>
            <person name="Pagani I."/>
            <person name="Ivanova N."/>
            <person name="Ovchinnikova G."/>
            <person name="Lu M."/>
            <person name="Detter J.C."/>
            <person name="Han C."/>
            <person name="Land M."/>
            <person name="Hauser L."/>
            <person name="Markowitz V."/>
            <person name="Cheng J.-F."/>
            <person name="Hugenholtz P."/>
            <person name="Woyke T."/>
            <person name="Wu D."/>
            <person name="Tindall B."/>
            <person name="Pomrenke H.G."/>
            <person name="Brambilla E."/>
            <person name="Klenk H.-P."/>
            <person name="Eisen J.A."/>
        </authorList>
    </citation>
    <scope>NUCLEOTIDE SEQUENCE [LARGE SCALE GENOMIC DNA]</scope>
    <source>
        <strain evidence="2">ATCC 49424 / DSM 5305 / JCM 21570 / NBRC 103401 / IFAM 1448</strain>
    </source>
</reference>
<dbReference type="EMBL" id="CP002546">
    <property type="protein sequence ID" value="ADY58642.1"/>
    <property type="molecule type" value="Genomic_DNA"/>
</dbReference>
<evidence type="ECO:0000313" key="2">
    <source>
        <dbReference type="Proteomes" id="UP000006860"/>
    </source>
</evidence>
<dbReference type="AlphaFoldDB" id="F0SJV3"/>
<dbReference type="Proteomes" id="UP000006860">
    <property type="component" value="Chromosome"/>
</dbReference>
<keyword evidence="2" id="KW-1185">Reference proteome</keyword>